<evidence type="ECO:0008006" key="2">
    <source>
        <dbReference type="Google" id="ProtNLM"/>
    </source>
</evidence>
<dbReference type="GO" id="GO:0015035">
    <property type="term" value="F:protein-disulfide reductase activity"/>
    <property type="evidence" value="ECO:0007669"/>
    <property type="project" value="InterPro"/>
</dbReference>
<gene>
    <name evidence="1" type="ORF">METZ01_LOCUS248548</name>
</gene>
<accession>A0A382I7I6</accession>
<dbReference type="AlphaFoldDB" id="A0A382I7I6"/>
<dbReference type="Pfam" id="PF04134">
    <property type="entry name" value="DCC1-like"/>
    <property type="match status" value="1"/>
</dbReference>
<name>A0A382I7I6_9ZZZZ</name>
<feature type="non-terminal residue" evidence="1">
    <location>
        <position position="137"/>
    </location>
</feature>
<protein>
    <recommendedName>
        <fullName evidence="2">DUF393 domain-containing protein</fullName>
    </recommendedName>
</protein>
<sequence>MPTAARLQLLYDPDCDLCLQFQETVGGWDRQGTIERIPLDDASLAERLTADQLEAARAELTVIDRLGNHHHGIQALRRLTEALPALKRVLWAYRLPGVAPIVNKIYRAVSSRRRTNRPCLNCGEKWMPSMKWSRRGR</sequence>
<dbReference type="InterPro" id="IPR007263">
    <property type="entry name" value="DCC1-like"/>
</dbReference>
<organism evidence="1">
    <name type="scientific">marine metagenome</name>
    <dbReference type="NCBI Taxonomy" id="408172"/>
    <lineage>
        <taxon>unclassified sequences</taxon>
        <taxon>metagenomes</taxon>
        <taxon>ecological metagenomes</taxon>
    </lineage>
</organism>
<dbReference type="EMBL" id="UINC01065727">
    <property type="protein sequence ID" value="SVB95694.1"/>
    <property type="molecule type" value="Genomic_DNA"/>
</dbReference>
<reference evidence="1" key="1">
    <citation type="submission" date="2018-05" db="EMBL/GenBank/DDBJ databases">
        <authorList>
            <person name="Lanie J.A."/>
            <person name="Ng W.-L."/>
            <person name="Kazmierczak K.M."/>
            <person name="Andrzejewski T.M."/>
            <person name="Davidsen T.M."/>
            <person name="Wayne K.J."/>
            <person name="Tettelin H."/>
            <person name="Glass J.I."/>
            <person name="Rusch D."/>
            <person name="Podicherti R."/>
            <person name="Tsui H.-C.T."/>
            <person name="Winkler M.E."/>
        </authorList>
    </citation>
    <scope>NUCLEOTIDE SEQUENCE</scope>
</reference>
<evidence type="ECO:0000313" key="1">
    <source>
        <dbReference type="EMBL" id="SVB95694.1"/>
    </source>
</evidence>
<proteinExistence type="predicted"/>